<protein>
    <submittedName>
        <fullName evidence="4">Nucleoside deaminase</fullName>
    </submittedName>
</protein>
<dbReference type="InterPro" id="IPR016192">
    <property type="entry name" value="APOBEC/CMP_deaminase_Zn-bd"/>
</dbReference>
<dbReference type="GO" id="GO:0047974">
    <property type="term" value="F:guanosine deaminase activity"/>
    <property type="evidence" value="ECO:0007669"/>
    <property type="project" value="TreeGrafter"/>
</dbReference>
<gene>
    <name evidence="4" type="ORF">PB01_04290</name>
</gene>
<dbReference type="OrthoDB" id="9802676at2"/>
<dbReference type="Proteomes" id="UP000325517">
    <property type="component" value="Chromosome"/>
</dbReference>
<name>A0A5J6SJT6_9BACI</name>
<dbReference type="EMBL" id="CP031223">
    <property type="protein sequence ID" value="QFF98098.1"/>
    <property type="molecule type" value="Genomic_DNA"/>
</dbReference>
<accession>A0A5J6SJT6</accession>
<dbReference type="InterPro" id="IPR016193">
    <property type="entry name" value="Cytidine_deaminase-like"/>
</dbReference>
<dbReference type="KEGG" id="psyo:PB01_04290"/>
<evidence type="ECO:0000313" key="5">
    <source>
        <dbReference type="Proteomes" id="UP000325517"/>
    </source>
</evidence>
<dbReference type="Gene3D" id="3.40.140.10">
    <property type="entry name" value="Cytidine Deaminase, domain 2"/>
    <property type="match status" value="1"/>
</dbReference>
<dbReference type="Pfam" id="PF00383">
    <property type="entry name" value="dCMP_cyt_deam_1"/>
    <property type="match status" value="1"/>
</dbReference>
<organism evidence="4 5">
    <name type="scientific">Psychrobacillus glaciei</name>
    <dbReference type="NCBI Taxonomy" id="2283160"/>
    <lineage>
        <taxon>Bacteria</taxon>
        <taxon>Bacillati</taxon>
        <taxon>Bacillota</taxon>
        <taxon>Bacilli</taxon>
        <taxon>Bacillales</taxon>
        <taxon>Bacillaceae</taxon>
        <taxon>Psychrobacillus</taxon>
    </lineage>
</organism>
<dbReference type="InterPro" id="IPR002125">
    <property type="entry name" value="CMP_dCMP_dom"/>
</dbReference>
<evidence type="ECO:0000256" key="1">
    <source>
        <dbReference type="ARBA" id="ARBA00022723"/>
    </source>
</evidence>
<dbReference type="PROSITE" id="PS00903">
    <property type="entry name" value="CYT_DCMP_DEAMINASES_1"/>
    <property type="match status" value="1"/>
</dbReference>
<keyword evidence="1" id="KW-0479">Metal-binding</keyword>
<dbReference type="AlphaFoldDB" id="A0A5J6SJT6"/>
<keyword evidence="2" id="KW-0862">Zinc</keyword>
<dbReference type="GO" id="GO:0006152">
    <property type="term" value="P:purine nucleoside catabolic process"/>
    <property type="evidence" value="ECO:0007669"/>
    <property type="project" value="TreeGrafter"/>
</dbReference>
<evidence type="ECO:0000256" key="2">
    <source>
        <dbReference type="ARBA" id="ARBA00022833"/>
    </source>
</evidence>
<dbReference type="CDD" id="cd01285">
    <property type="entry name" value="nucleoside_deaminase"/>
    <property type="match status" value="1"/>
</dbReference>
<proteinExistence type="predicted"/>
<sequence length="151" mass="16821">MDKFMKRAVELAFENVQNGGQPFGAVLVKDGEVVSEGVNELHIKHDISGHAELLAIRRAQEQFQTNDLSGFTMYASGAPCAMCYSAMMFAGIEKAYYCATLDDAKAVGLGKSAVIYDELQKTADARKFDMCHMEIEENMPNPMELWKERNV</sequence>
<keyword evidence="5" id="KW-1185">Reference proteome</keyword>
<evidence type="ECO:0000259" key="3">
    <source>
        <dbReference type="PROSITE" id="PS51747"/>
    </source>
</evidence>
<dbReference type="RefSeq" id="WP_151699043.1">
    <property type="nucleotide sequence ID" value="NZ_CP031223.1"/>
</dbReference>
<dbReference type="GO" id="GO:0008270">
    <property type="term" value="F:zinc ion binding"/>
    <property type="evidence" value="ECO:0007669"/>
    <property type="project" value="InterPro"/>
</dbReference>
<dbReference type="PROSITE" id="PS51747">
    <property type="entry name" value="CYT_DCMP_DEAMINASES_2"/>
    <property type="match status" value="1"/>
</dbReference>
<dbReference type="PANTHER" id="PTHR11079:SF161">
    <property type="entry name" value="CMP_DCMP-TYPE DEAMINASE DOMAIN-CONTAINING PROTEIN"/>
    <property type="match status" value="1"/>
</dbReference>
<feature type="domain" description="CMP/dCMP-type deaminase" evidence="3">
    <location>
        <begin position="1"/>
        <end position="109"/>
    </location>
</feature>
<evidence type="ECO:0000313" key="4">
    <source>
        <dbReference type="EMBL" id="QFF98098.1"/>
    </source>
</evidence>
<dbReference type="SUPFAM" id="SSF53927">
    <property type="entry name" value="Cytidine deaminase-like"/>
    <property type="match status" value="1"/>
</dbReference>
<dbReference type="PANTHER" id="PTHR11079">
    <property type="entry name" value="CYTOSINE DEAMINASE FAMILY MEMBER"/>
    <property type="match status" value="1"/>
</dbReference>
<reference evidence="4 5" key="1">
    <citation type="submission" date="2018-07" db="EMBL/GenBank/DDBJ databases">
        <title>Complete genome sequence of Psychrobacillus sp. PB01, isolated from iceberg, and comparative genome analysis of Psychrobacillus strains.</title>
        <authorList>
            <person name="Lee P.C."/>
        </authorList>
    </citation>
    <scope>NUCLEOTIDE SEQUENCE [LARGE SCALE GENOMIC DNA]</scope>
    <source>
        <strain evidence="4 5">PB01</strain>
    </source>
</reference>